<dbReference type="AlphaFoldDB" id="S8FFB6"/>
<organism evidence="2 3">
    <name type="scientific">Fomitopsis schrenkii</name>
    <name type="common">Brown rot fungus</name>
    <dbReference type="NCBI Taxonomy" id="2126942"/>
    <lineage>
        <taxon>Eukaryota</taxon>
        <taxon>Fungi</taxon>
        <taxon>Dikarya</taxon>
        <taxon>Basidiomycota</taxon>
        <taxon>Agaricomycotina</taxon>
        <taxon>Agaricomycetes</taxon>
        <taxon>Polyporales</taxon>
        <taxon>Fomitopsis</taxon>
    </lineage>
</organism>
<dbReference type="InterPro" id="IPR012337">
    <property type="entry name" value="RNaseH-like_sf"/>
</dbReference>
<feature type="non-terminal residue" evidence="2">
    <location>
        <position position="1"/>
    </location>
</feature>
<accession>S8FFB6</accession>
<reference evidence="2 3" key="1">
    <citation type="journal article" date="2012" name="Science">
        <title>The Paleozoic origin of enzymatic lignin decomposition reconstructed from 31 fungal genomes.</title>
        <authorList>
            <person name="Floudas D."/>
            <person name="Binder M."/>
            <person name="Riley R."/>
            <person name="Barry K."/>
            <person name="Blanchette R.A."/>
            <person name="Henrissat B."/>
            <person name="Martinez A.T."/>
            <person name="Otillar R."/>
            <person name="Spatafora J.W."/>
            <person name="Yadav J.S."/>
            <person name="Aerts A."/>
            <person name="Benoit I."/>
            <person name="Boyd A."/>
            <person name="Carlson A."/>
            <person name="Copeland A."/>
            <person name="Coutinho P.M."/>
            <person name="de Vries R.P."/>
            <person name="Ferreira P."/>
            <person name="Findley K."/>
            <person name="Foster B."/>
            <person name="Gaskell J."/>
            <person name="Glotzer D."/>
            <person name="Gorecki P."/>
            <person name="Heitman J."/>
            <person name="Hesse C."/>
            <person name="Hori C."/>
            <person name="Igarashi K."/>
            <person name="Jurgens J.A."/>
            <person name="Kallen N."/>
            <person name="Kersten P."/>
            <person name="Kohler A."/>
            <person name="Kuees U."/>
            <person name="Kumar T.K.A."/>
            <person name="Kuo A."/>
            <person name="LaButti K."/>
            <person name="Larrondo L.F."/>
            <person name="Lindquist E."/>
            <person name="Ling A."/>
            <person name="Lombard V."/>
            <person name="Lucas S."/>
            <person name="Lundell T."/>
            <person name="Martin R."/>
            <person name="McLaughlin D.J."/>
            <person name="Morgenstern I."/>
            <person name="Morin E."/>
            <person name="Murat C."/>
            <person name="Nagy L.G."/>
            <person name="Nolan M."/>
            <person name="Ohm R.A."/>
            <person name="Patyshakuliyeva A."/>
            <person name="Rokas A."/>
            <person name="Ruiz-Duenas F.J."/>
            <person name="Sabat G."/>
            <person name="Salamov A."/>
            <person name="Samejima M."/>
            <person name="Schmutz J."/>
            <person name="Slot J.C."/>
            <person name="St John F."/>
            <person name="Stenlid J."/>
            <person name="Sun H."/>
            <person name="Sun S."/>
            <person name="Syed K."/>
            <person name="Tsang A."/>
            <person name="Wiebenga A."/>
            <person name="Young D."/>
            <person name="Pisabarro A."/>
            <person name="Eastwood D.C."/>
            <person name="Martin F."/>
            <person name="Cullen D."/>
            <person name="Grigoriev I.V."/>
            <person name="Hibbett D.S."/>
        </authorList>
    </citation>
    <scope>NUCLEOTIDE SEQUENCE</scope>
    <source>
        <strain evidence="3">FP-58527</strain>
    </source>
</reference>
<dbReference type="EMBL" id="KE504180">
    <property type="protein sequence ID" value="EPS97089.1"/>
    <property type="molecule type" value="Genomic_DNA"/>
</dbReference>
<evidence type="ECO:0000313" key="3">
    <source>
        <dbReference type="Proteomes" id="UP000015241"/>
    </source>
</evidence>
<gene>
    <name evidence="2" type="ORF">FOMPIDRAFT_1129288</name>
</gene>
<dbReference type="eggNOG" id="KOG1121">
    <property type="taxonomic scope" value="Eukaryota"/>
</dbReference>
<feature type="domain" description="HAT C-terminal dimerisation" evidence="1">
    <location>
        <begin position="102"/>
        <end position="179"/>
    </location>
</feature>
<evidence type="ECO:0000313" key="2">
    <source>
        <dbReference type="EMBL" id="EPS97089.1"/>
    </source>
</evidence>
<evidence type="ECO:0000259" key="1">
    <source>
        <dbReference type="Pfam" id="PF05699"/>
    </source>
</evidence>
<dbReference type="SUPFAM" id="SSF53098">
    <property type="entry name" value="Ribonuclease H-like"/>
    <property type="match status" value="1"/>
</dbReference>
<keyword evidence="3" id="KW-1185">Reference proteome</keyword>
<dbReference type="InParanoid" id="S8FFB6"/>
<dbReference type="OrthoDB" id="2767002at2759"/>
<dbReference type="Proteomes" id="UP000015241">
    <property type="component" value="Unassembled WGS sequence"/>
</dbReference>
<dbReference type="PANTHER" id="PTHR23272">
    <property type="entry name" value="BED FINGER-RELATED"/>
    <property type="match status" value="1"/>
</dbReference>
<dbReference type="InterPro" id="IPR008906">
    <property type="entry name" value="HATC_C_dom"/>
</dbReference>
<dbReference type="STRING" id="743788.S8FFB6"/>
<sequence>AGLENLGKWYRKTDTSGAYFIAHVLDPRFRMAYVEDKWDKEWITAAKCRLEAEVCIAHILLSHAVYLDHTQMSGHVGYGSTWMKKAIEKTIRSSQKANPRQELDNYLAGAPEDVNDIVRWWGHHSLQYPTLARMARDYLAIQGSSVASERAFSGGGLTATARRNRLKSLIFEALQILKSAYKNGHLSATREVEEMIRELNAIRSDVEDDGLEDEPDFDIYDDSE</sequence>
<name>S8FFB6_FOMSC</name>
<dbReference type="HOGENOM" id="CLU_009123_4_1_1"/>
<protein>
    <recommendedName>
        <fullName evidence="1">HAT C-terminal dimerisation domain-containing protein</fullName>
    </recommendedName>
</protein>
<dbReference type="Pfam" id="PF05699">
    <property type="entry name" value="Dimer_Tnp_hAT"/>
    <property type="match status" value="1"/>
</dbReference>
<proteinExistence type="predicted"/>
<dbReference type="PANTHER" id="PTHR23272:SF161">
    <property type="entry name" value="ZINC FINGER BED DOMAIN-CONTAINING PROTEIN RICESLEEPER 1-LIKE"/>
    <property type="match status" value="1"/>
</dbReference>
<dbReference type="GO" id="GO:0046983">
    <property type="term" value="F:protein dimerization activity"/>
    <property type="evidence" value="ECO:0007669"/>
    <property type="project" value="InterPro"/>
</dbReference>